<dbReference type="Proteomes" id="UP001151081">
    <property type="component" value="Unassembled WGS sequence"/>
</dbReference>
<dbReference type="PANTHER" id="PTHR32305">
    <property type="match status" value="1"/>
</dbReference>
<feature type="region of interest" description="Disordered" evidence="4">
    <location>
        <begin position="539"/>
        <end position="563"/>
    </location>
</feature>
<dbReference type="InterPro" id="IPR002477">
    <property type="entry name" value="Peptidoglycan-bd-like"/>
</dbReference>
<dbReference type="InterPro" id="IPR036365">
    <property type="entry name" value="PGBD-like_sf"/>
</dbReference>
<keyword evidence="3" id="KW-0964">Secreted</keyword>
<dbReference type="InterPro" id="IPR037026">
    <property type="entry name" value="Vgr_OB-fold_dom_sf"/>
</dbReference>
<feature type="domain" description="Gp5/Type VI secretion system Vgr C-terminal trimerisation" evidence="7">
    <location>
        <begin position="549"/>
        <end position="660"/>
    </location>
</feature>
<evidence type="ECO:0000259" key="5">
    <source>
        <dbReference type="Pfam" id="PF01471"/>
    </source>
</evidence>
<comment type="similarity">
    <text evidence="2">Belongs to the VgrG protein family.</text>
</comment>
<comment type="subcellular location">
    <subcellularLocation>
        <location evidence="1">Secreted</location>
    </subcellularLocation>
</comment>
<evidence type="ECO:0000313" key="8">
    <source>
        <dbReference type="EMBL" id="MDC3984515.1"/>
    </source>
</evidence>
<dbReference type="Gene3D" id="3.55.50.10">
    <property type="entry name" value="Baseplate protein-like domains"/>
    <property type="match status" value="1"/>
</dbReference>
<accession>A0A9X4AVQ0</accession>
<dbReference type="Pfam" id="PF01471">
    <property type="entry name" value="PG_binding_1"/>
    <property type="match status" value="1"/>
</dbReference>
<evidence type="ECO:0000259" key="7">
    <source>
        <dbReference type="Pfam" id="PF22178"/>
    </source>
</evidence>
<dbReference type="InterPro" id="IPR017847">
    <property type="entry name" value="T6SS_RhsGE_Vgr_subset"/>
</dbReference>
<evidence type="ECO:0000256" key="2">
    <source>
        <dbReference type="ARBA" id="ARBA00005558"/>
    </source>
</evidence>
<proteinExistence type="inferred from homology"/>
<name>A0A9X4AVQ0_9BACT</name>
<dbReference type="NCBIfam" id="TIGR01646">
    <property type="entry name" value="vgr_GE"/>
    <property type="match status" value="1"/>
</dbReference>
<dbReference type="SUPFAM" id="SSF69279">
    <property type="entry name" value="Phage tail proteins"/>
    <property type="match status" value="2"/>
</dbReference>
<dbReference type="InterPro" id="IPR050708">
    <property type="entry name" value="T6SS_VgrG/RHS"/>
</dbReference>
<dbReference type="EMBL" id="JAGTJJ010000021">
    <property type="protein sequence ID" value="MDC3984515.1"/>
    <property type="molecule type" value="Genomic_DNA"/>
</dbReference>
<organism evidence="8 9">
    <name type="scientific">Polyangium jinanense</name>
    <dbReference type="NCBI Taxonomy" id="2829994"/>
    <lineage>
        <taxon>Bacteria</taxon>
        <taxon>Pseudomonadati</taxon>
        <taxon>Myxococcota</taxon>
        <taxon>Polyangia</taxon>
        <taxon>Polyangiales</taxon>
        <taxon>Polyangiaceae</taxon>
        <taxon>Polyangium</taxon>
    </lineage>
</organism>
<sequence>MPTPSLFELHLGPLGALSLAVISFRGREALSKPFSFDLLVTAPPPFDLLETSLLGQPATLVIRVHDQNPRVVHGVVASISPEATTKARDRHALRIRLVPRLWLLKHRVTSRIFQHRTVPEIIGAVLEQAGVRAAFKLSRSYPARTYCVQYQESDYVFIQRLIAEEGMFYTFEQPSGLLENFVPGAASGVIATALDHAETVVFGDSAEAYVALPSGALFGAEINASASTSGNVSMYASATTTPSPHLPLRDLSGTNTPEDVVTSFSLRRKVRPSSTLLRDYDFRRPLLDLRSEAKASANGISLSTSASANPRVGVKVSVDLRTGDTPTTVAGDLRIYEHRGEYDEPEVNPTRARVELEQHRRDAVHGEGTSTVRHLSPGRRFHLDAETNPSLSQEYVATRVEHEGHTPELTSTTVSTDAGPRVYQNRFECVPASVVFRPKRPRRALRQVLESATVVGPEGEEIYTDEHGRIKVQFHWDLDGKRNEHSSCWLRVVQTWSGASWGFQFIPRIGMEVMVTFLGGDQDCPIVTGCTYNATHPPPFMLPQNKTRSGVRTRSTPRDEGFNELSFEDSVGREQVYVHAQRDFDEVIERNQTSDVRGHRVENVVGNRSAQVGRDDTLAVLGDQGVQVNGDARLSVKQNRTTSIDGDDTTTVRGNASLHVVMNHSLSVDGDHSVVIGNGVREAQSDTYVFGSASIGASERLVLRAEGGLVIECGQSAIEIGPGGITLRGSSIDVKAAQSATIAGKGPTLSLDSEVELVAKKISLYSEGASVELDKEASIKGDKVLLNCDAGEPEGDEDENRKETQPLSCKLSDWYMKPYANKKYHLMAEGLKYEGTTDADGVVQQKLPKGVKQVVIKLWVDEYPTGRQRLYTLSMAEIPPADTPQGAQARLRALGFYFGKPTEEMNADVQSALAAFQRDHAESHRLEATGELDAKTVAALQDVYGS</sequence>
<gene>
    <name evidence="8" type="primary">tssI</name>
    <name evidence="8" type="ORF">KEG57_28670</name>
</gene>
<feature type="domain" description="Peptidoglycan binding-like" evidence="5">
    <location>
        <begin position="887"/>
        <end position="940"/>
    </location>
</feature>
<evidence type="ECO:0000313" key="9">
    <source>
        <dbReference type="Proteomes" id="UP001151081"/>
    </source>
</evidence>
<feature type="domain" description="Gp5/Type VI secretion system Vgr protein OB-fold" evidence="6">
    <location>
        <begin position="464"/>
        <end position="532"/>
    </location>
</feature>
<dbReference type="Pfam" id="PF22178">
    <property type="entry name" value="Gp5_trimer_C"/>
    <property type="match status" value="1"/>
</dbReference>
<dbReference type="GO" id="GO:0005576">
    <property type="term" value="C:extracellular region"/>
    <property type="evidence" value="ECO:0007669"/>
    <property type="project" value="UniProtKB-SubCell"/>
</dbReference>
<dbReference type="Pfam" id="PF04717">
    <property type="entry name" value="Phage_base_V"/>
    <property type="match status" value="1"/>
</dbReference>
<keyword evidence="9" id="KW-1185">Reference proteome</keyword>
<dbReference type="SUPFAM" id="SSF69255">
    <property type="entry name" value="gp5 N-terminal domain-like"/>
    <property type="match status" value="1"/>
</dbReference>
<dbReference type="SUPFAM" id="SSF47090">
    <property type="entry name" value="PGBD-like"/>
    <property type="match status" value="1"/>
</dbReference>
<dbReference type="Gene3D" id="2.30.110.50">
    <property type="match status" value="1"/>
</dbReference>
<dbReference type="AlphaFoldDB" id="A0A9X4AVQ0"/>
<reference evidence="8 9" key="1">
    <citation type="submission" date="2021-04" db="EMBL/GenBank/DDBJ databases">
        <title>Genome analysis of Polyangium sp.</title>
        <authorList>
            <person name="Li Y."/>
            <person name="Wang J."/>
        </authorList>
    </citation>
    <scope>NUCLEOTIDE SEQUENCE [LARGE SCALE GENOMIC DNA]</scope>
    <source>
        <strain evidence="8 9">SDU14</strain>
    </source>
</reference>
<dbReference type="InterPro" id="IPR006533">
    <property type="entry name" value="T6SS_Vgr_RhsGE"/>
</dbReference>
<comment type="caution">
    <text evidence="8">The sequence shown here is derived from an EMBL/GenBank/DDBJ whole genome shotgun (WGS) entry which is preliminary data.</text>
</comment>
<evidence type="ECO:0000256" key="1">
    <source>
        <dbReference type="ARBA" id="ARBA00004613"/>
    </source>
</evidence>
<dbReference type="Gene3D" id="4.10.220.110">
    <property type="match status" value="1"/>
</dbReference>
<dbReference type="Pfam" id="PF05954">
    <property type="entry name" value="Phage_GPD"/>
    <property type="match status" value="1"/>
</dbReference>
<evidence type="ECO:0000256" key="4">
    <source>
        <dbReference type="SAM" id="MobiDB-lite"/>
    </source>
</evidence>
<evidence type="ECO:0000259" key="6">
    <source>
        <dbReference type="Pfam" id="PF04717"/>
    </source>
</evidence>
<dbReference type="RefSeq" id="WP_272426564.1">
    <property type="nucleotide sequence ID" value="NZ_JAGTJJ010000021.1"/>
</dbReference>
<feature type="compositionally biased region" description="Polar residues" evidence="4">
    <location>
        <begin position="544"/>
        <end position="554"/>
    </location>
</feature>
<dbReference type="InterPro" id="IPR006531">
    <property type="entry name" value="Gp5/Vgr_OB"/>
</dbReference>
<dbReference type="Gene3D" id="1.10.101.10">
    <property type="entry name" value="PGBD-like superfamily/PGBD"/>
    <property type="match status" value="1"/>
</dbReference>
<evidence type="ECO:0000256" key="3">
    <source>
        <dbReference type="ARBA" id="ARBA00022525"/>
    </source>
</evidence>
<protein>
    <submittedName>
        <fullName evidence="8">Type VI secretion system tip protein VgrG</fullName>
    </submittedName>
</protein>
<dbReference type="SUPFAM" id="SSF69349">
    <property type="entry name" value="Phage fibre proteins"/>
    <property type="match status" value="1"/>
</dbReference>
<dbReference type="PANTHER" id="PTHR32305:SF15">
    <property type="entry name" value="PROTEIN RHSA-RELATED"/>
    <property type="match status" value="1"/>
</dbReference>
<dbReference type="InterPro" id="IPR054030">
    <property type="entry name" value="Gp5_Vgr_C"/>
</dbReference>
<dbReference type="Gene3D" id="2.40.50.230">
    <property type="entry name" value="Gp5 N-terminal domain"/>
    <property type="match status" value="1"/>
</dbReference>
<dbReference type="NCBIfam" id="TIGR03361">
    <property type="entry name" value="VI_Rhs_Vgr"/>
    <property type="match status" value="1"/>
</dbReference>
<dbReference type="InterPro" id="IPR036366">
    <property type="entry name" value="PGBDSf"/>
</dbReference>